<accession>A0A0E9PGA1</accession>
<sequence>MCGISFNSFSVLAPASPKLLQSIRLR</sequence>
<reference evidence="1" key="2">
    <citation type="journal article" date="2015" name="Fish Shellfish Immunol.">
        <title>Early steps in the European eel (Anguilla anguilla)-Vibrio vulnificus interaction in the gills: Role of the RtxA13 toxin.</title>
        <authorList>
            <person name="Callol A."/>
            <person name="Pajuelo D."/>
            <person name="Ebbesson L."/>
            <person name="Teles M."/>
            <person name="MacKenzie S."/>
            <person name="Amaro C."/>
        </authorList>
    </citation>
    <scope>NUCLEOTIDE SEQUENCE</scope>
</reference>
<protein>
    <submittedName>
        <fullName evidence="1">Uncharacterized protein</fullName>
    </submittedName>
</protein>
<evidence type="ECO:0000313" key="1">
    <source>
        <dbReference type="EMBL" id="JAH03277.1"/>
    </source>
</evidence>
<proteinExistence type="predicted"/>
<dbReference type="AlphaFoldDB" id="A0A0E9PGA1"/>
<dbReference type="EMBL" id="GBXM01105300">
    <property type="protein sequence ID" value="JAH03277.1"/>
    <property type="molecule type" value="Transcribed_RNA"/>
</dbReference>
<organism evidence="1">
    <name type="scientific">Anguilla anguilla</name>
    <name type="common">European freshwater eel</name>
    <name type="synonym">Muraena anguilla</name>
    <dbReference type="NCBI Taxonomy" id="7936"/>
    <lineage>
        <taxon>Eukaryota</taxon>
        <taxon>Metazoa</taxon>
        <taxon>Chordata</taxon>
        <taxon>Craniata</taxon>
        <taxon>Vertebrata</taxon>
        <taxon>Euteleostomi</taxon>
        <taxon>Actinopterygii</taxon>
        <taxon>Neopterygii</taxon>
        <taxon>Teleostei</taxon>
        <taxon>Anguilliformes</taxon>
        <taxon>Anguillidae</taxon>
        <taxon>Anguilla</taxon>
    </lineage>
</organism>
<name>A0A0E9PGA1_ANGAN</name>
<reference evidence="1" key="1">
    <citation type="submission" date="2014-11" db="EMBL/GenBank/DDBJ databases">
        <authorList>
            <person name="Amaro Gonzalez C."/>
        </authorList>
    </citation>
    <scope>NUCLEOTIDE SEQUENCE</scope>
</reference>